<keyword evidence="3" id="KW-1140">T=1 icosahedral capsid protein</keyword>
<evidence type="ECO:0000256" key="3">
    <source>
        <dbReference type="ARBA" id="ARBA00022431"/>
    </source>
</evidence>
<evidence type="ECO:0000256" key="1">
    <source>
        <dbReference type="ARBA" id="ARBA00004328"/>
    </source>
</evidence>
<keyword evidence="5" id="KW-0946">Virion</keyword>
<evidence type="ECO:0000256" key="2">
    <source>
        <dbReference type="ARBA" id="ARBA00009963"/>
    </source>
</evidence>
<keyword evidence="4" id="KW-0167">Capsid protein</keyword>
<dbReference type="InterPro" id="IPR037002">
    <property type="entry name" value="Microviridae_protein_F_sf"/>
</dbReference>
<comment type="similarity">
    <text evidence="2">Belongs to the microviridae F protein family.</text>
</comment>
<accession>A0AAU8B4F6</accession>
<dbReference type="SUPFAM" id="SSF88645">
    <property type="entry name" value="ssDNA viruses"/>
    <property type="match status" value="1"/>
</dbReference>
<dbReference type="EMBL" id="PP511727">
    <property type="protein sequence ID" value="XCD06915.1"/>
    <property type="molecule type" value="Genomic_DNA"/>
</dbReference>
<proteinExistence type="inferred from homology"/>
<evidence type="ECO:0000313" key="6">
    <source>
        <dbReference type="EMBL" id="XCD05315.1"/>
    </source>
</evidence>
<dbReference type="Pfam" id="PF02305">
    <property type="entry name" value="Phage_F"/>
    <property type="match status" value="1"/>
</dbReference>
<organism evidence="7">
    <name type="scientific">Dulem virus 207</name>
    <dbReference type="NCBI Taxonomy" id="3145684"/>
    <lineage>
        <taxon>Viruses</taxon>
        <taxon>Monodnaviria</taxon>
        <taxon>Sangervirae</taxon>
        <taxon>Phixviricota</taxon>
        <taxon>Malgrandaviricetes</taxon>
        <taxon>Petitvirales</taxon>
        <taxon>Microviridae</taxon>
        <taxon>Microvirus</taxon>
    </lineage>
</organism>
<reference evidence="7" key="1">
    <citation type="submission" date="2024-03" db="EMBL/GenBank/DDBJ databases">
        <title>Diverse circular DNA viruses in blood, oral, and fecal samples of captive lemurs.</title>
        <authorList>
            <person name="Paietta E.N."/>
            <person name="Kraberger S."/>
            <person name="Lund M.C."/>
            <person name="Custer J.M."/>
            <person name="Vargas K.M."/>
            <person name="Ehmke E.E."/>
            <person name="Yoder A.D."/>
            <person name="Varsani A."/>
        </authorList>
    </citation>
    <scope>NUCLEOTIDE SEQUENCE</scope>
    <source>
        <strain evidence="6">Duke_24FS_66</strain>
        <strain evidence="7">Duke_26_48</strain>
    </source>
</reference>
<dbReference type="Gene3D" id="2.60.169.10">
    <property type="entry name" value="Microviridae F protein"/>
    <property type="match status" value="2"/>
</dbReference>
<sequence length="556" mass="62286">MNDNVQNLAATAVRNYGKNTFKPKPFEHIYTCNTGDLIPGFATIKINPGSTWKITTSILARLNTSKYPTIARGWVEYMWVYVPHIQIWDHWNEFMGENTESAWISQTKYSVPQIKIPAETTITNGHLMEHFGWPTKQEDFEASAIKLRAYLWACDQIARDQNIEEPFAPDTGDETIVYKADGDFKTGGKPYQINRKADYFSTALPEPQKGPDVLIPLGTSAPVIGNGQTVNFTPSGGNGNPLGKNSAGWLYPAPGFTSGTGNQPAGTGVANPVATNAGKSYGLSTNPEYSGIIADLTNAEGPNINILRESIVTQHIYERDARSGTRAPEMLWARWGVEVDPLEMGRPRILNMGRFPIMFEQIPQTSASSQESPQGTLTAFGYTNNRSEQETFSFKYAGTLMCLVAIRFEHKYQQGIPEEDMKIDRWDFWHPEYAGLGDQPIYDFELYATGGESGTMKTRSIFGYAERGAEYKNYPSLVTGQVRSNYEQSMDYVHMADEYASKPTLSKEWMKENPDNLDRTIFVTSNISDQWLVDMVVEMEITDTLPLYSIPGIDRI</sequence>
<dbReference type="GO" id="GO:0005198">
    <property type="term" value="F:structural molecule activity"/>
    <property type="evidence" value="ECO:0007669"/>
    <property type="project" value="InterPro"/>
</dbReference>
<evidence type="ECO:0000256" key="4">
    <source>
        <dbReference type="ARBA" id="ARBA00022561"/>
    </source>
</evidence>
<evidence type="ECO:0000256" key="5">
    <source>
        <dbReference type="ARBA" id="ARBA00022844"/>
    </source>
</evidence>
<protein>
    <submittedName>
        <fullName evidence="7">Major capsid protein</fullName>
    </submittedName>
</protein>
<dbReference type="EMBL" id="PP511544">
    <property type="protein sequence ID" value="XCD05315.1"/>
    <property type="molecule type" value="Genomic_DNA"/>
</dbReference>
<name>A0AAU8B4F6_9VIRU</name>
<dbReference type="GO" id="GO:0039615">
    <property type="term" value="C:T=1 icosahedral viral capsid"/>
    <property type="evidence" value="ECO:0007669"/>
    <property type="project" value="UniProtKB-KW"/>
</dbReference>
<dbReference type="InterPro" id="IPR016184">
    <property type="entry name" value="Capsid/spike_ssDNA_virus"/>
</dbReference>
<evidence type="ECO:0000313" key="7">
    <source>
        <dbReference type="EMBL" id="XCD06915.1"/>
    </source>
</evidence>
<comment type="subcellular location">
    <subcellularLocation>
        <location evidence="1">Virion</location>
    </subcellularLocation>
</comment>
<dbReference type="InterPro" id="IPR003514">
    <property type="entry name" value="Microviridae_protein_F"/>
</dbReference>